<evidence type="ECO:0000313" key="2">
    <source>
        <dbReference type="Proteomes" id="UP000189701"/>
    </source>
</evidence>
<reference evidence="2" key="1">
    <citation type="journal article" date="2013" name="Genome Biol.">
        <title>Reference genomes and transcriptomes of Nicotiana sylvestris and Nicotiana tomentosiformis.</title>
        <authorList>
            <person name="Sierro N."/>
            <person name="Battey J.N."/>
            <person name="Ouadi S."/>
            <person name="Bovet L."/>
            <person name="Goepfert S."/>
            <person name="Bakaher N."/>
            <person name="Peitsch M.C."/>
            <person name="Ivanov N.V."/>
        </authorList>
    </citation>
    <scope>NUCLEOTIDE SEQUENCE [LARGE SCALE GENOMIC DNA]</scope>
</reference>
<dbReference type="Proteomes" id="UP000189701">
    <property type="component" value="Unplaced"/>
</dbReference>
<dbReference type="RefSeq" id="XP_009804075.1">
    <property type="nucleotide sequence ID" value="XM_009805773.1"/>
</dbReference>
<name>A0A1U7YZD4_NICSY</name>
<accession>A0A1U7YZD4</accession>
<gene>
    <name evidence="3" type="primary">LOC104249361</name>
</gene>
<sequence>MTSRPGCSSPNKTGWIISRILQRENLKEAKAKWVELHDTVIAAAERESAFMEQVNNLEASLRSKIEKANATEERRAKMEETLKRVMEQNRLHSTTNVELNSKISTMKAENKKLQSKIDKLREKLQD</sequence>
<keyword evidence="1" id="KW-0175">Coiled coil</keyword>
<protein>
    <submittedName>
        <fullName evidence="3">Uncharacterized protein LOC104249361</fullName>
    </submittedName>
</protein>
<feature type="coiled-coil region" evidence="1">
    <location>
        <begin position="51"/>
        <end position="123"/>
    </location>
</feature>
<organism evidence="2 3">
    <name type="scientific">Nicotiana sylvestris</name>
    <name type="common">Wood tobacco</name>
    <name type="synonym">South American tobacco</name>
    <dbReference type="NCBI Taxonomy" id="4096"/>
    <lineage>
        <taxon>Eukaryota</taxon>
        <taxon>Viridiplantae</taxon>
        <taxon>Streptophyta</taxon>
        <taxon>Embryophyta</taxon>
        <taxon>Tracheophyta</taxon>
        <taxon>Spermatophyta</taxon>
        <taxon>Magnoliopsida</taxon>
        <taxon>eudicotyledons</taxon>
        <taxon>Gunneridae</taxon>
        <taxon>Pentapetalae</taxon>
        <taxon>asterids</taxon>
        <taxon>lamiids</taxon>
        <taxon>Solanales</taxon>
        <taxon>Solanaceae</taxon>
        <taxon>Nicotianoideae</taxon>
        <taxon>Nicotianeae</taxon>
        <taxon>Nicotiana</taxon>
    </lineage>
</organism>
<keyword evidence="2" id="KW-1185">Reference proteome</keyword>
<proteinExistence type="predicted"/>
<reference evidence="3" key="2">
    <citation type="submission" date="2025-08" db="UniProtKB">
        <authorList>
            <consortium name="RefSeq"/>
        </authorList>
    </citation>
    <scope>IDENTIFICATION</scope>
    <source>
        <tissue evidence="3">Leaf</tissue>
    </source>
</reference>
<evidence type="ECO:0000256" key="1">
    <source>
        <dbReference type="SAM" id="Coils"/>
    </source>
</evidence>
<evidence type="ECO:0000313" key="3">
    <source>
        <dbReference type="RefSeq" id="XP_009804075.1"/>
    </source>
</evidence>
<dbReference type="AlphaFoldDB" id="A0A1U7YZD4"/>